<dbReference type="PRINTS" id="PR00471">
    <property type="entry name" value="ACETATEKNASE"/>
</dbReference>
<organism evidence="11 12">
    <name type="scientific">Bacteroides cellulosilyticus</name>
    <dbReference type="NCBI Taxonomy" id="246787"/>
    <lineage>
        <taxon>Bacteria</taxon>
        <taxon>Pseudomonadati</taxon>
        <taxon>Bacteroidota</taxon>
        <taxon>Bacteroidia</taxon>
        <taxon>Bacteroidales</taxon>
        <taxon>Bacteroidaceae</taxon>
        <taxon>Bacteroides</taxon>
    </lineage>
</organism>
<dbReference type="PANTHER" id="PTHR21060">
    <property type="entry name" value="ACETATE KINASE"/>
    <property type="match status" value="1"/>
</dbReference>
<evidence type="ECO:0000256" key="8">
    <source>
        <dbReference type="ARBA" id="ARBA00048596"/>
    </source>
</evidence>
<evidence type="ECO:0000313" key="11">
    <source>
        <dbReference type="EMBL" id="ALJ60524.1"/>
    </source>
</evidence>
<dbReference type="Pfam" id="PF00871">
    <property type="entry name" value="Acetate_kinase"/>
    <property type="match status" value="1"/>
</dbReference>
<keyword evidence="3 9" id="KW-0963">Cytoplasm</keyword>
<dbReference type="NCBIfam" id="TIGR02707">
    <property type="entry name" value="butyr_kinase"/>
    <property type="match status" value="1"/>
</dbReference>
<proteinExistence type="inferred from homology"/>
<comment type="subcellular location">
    <subcellularLocation>
        <location evidence="1 9">Cytoplasm</location>
    </subcellularLocation>
</comment>
<comment type="similarity">
    <text evidence="2 9 10">Belongs to the acetokinase family.</text>
</comment>
<evidence type="ECO:0000256" key="1">
    <source>
        <dbReference type="ARBA" id="ARBA00004496"/>
    </source>
</evidence>
<keyword evidence="5 9" id="KW-0547">Nucleotide-binding</keyword>
<dbReference type="InterPro" id="IPR043129">
    <property type="entry name" value="ATPase_NBD"/>
</dbReference>
<dbReference type="InterPro" id="IPR000890">
    <property type="entry name" value="Aliphatic_acid_kin_short-chain"/>
</dbReference>
<dbReference type="NCBIfam" id="NF002834">
    <property type="entry name" value="PRK03011.1-5"/>
    <property type="match status" value="1"/>
</dbReference>
<evidence type="ECO:0000256" key="9">
    <source>
        <dbReference type="HAMAP-Rule" id="MF_00542"/>
    </source>
</evidence>
<evidence type="ECO:0000256" key="7">
    <source>
        <dbReference type="ARBA" id="ARBA00022840"/>
    </source>
</evidence>
<dbReference type="HAMAP" id="MF_00542">
    <property type="entry name" value="Butyrate_kinase"/>
    <property type="match status" value="1"/>
</dbReference>
<dbReference type="GO" id="GO:0005737">
    <property type="term" value="C:cytoplasm"/>
    <property type="evidence" value="ECO:0007669"/>
    <property type="project" value="UniProtKB-SubCell"/>
</dbReference>
<dbReference type="SUPFAM" id="SSF53067">
    <property type="entry name" value="Actin-like ATPase domain"/>
    <property type="match status" value="2"/>
</dbReference>
<dbReference type="Proteomes" id="UP000061809">
    <property type="component" value="Chromosome"/>
</dbReference>
<dbReference type="Gene3D" id="3.30.420.40">
    <property type="match status" value="2"/>
</dbReference>
<dbReference type="CDD" id="cd24011">
    <property type="entry name" value="ASKHA_NBD_BK"/>
    <property type="match status" value="1"/>
</dbReference>
<sequence length="360" mass="38974">MRILAINPGSTSTKIAVYEDTTPLLVRNIRHSVGELSHFPRVIDQFEFRKNLVIEALKENGIPFEFDAIVGRGGLLKPIPGGVYEVNDAMLDDITHAMRSHACNLGCLIASELAALLPDCRAFIADPGVVDELDEIARITGSPLMPRITIWHALNQRAIARRYAAELTAASPDHPVRYEDLNLIICHLGGGISVGAHHYGRAIDVNNALDGEGPFSPERAGTLPAGQLIDLCYSHRFRKDELKKRISGHAGLAAHLGTTDIPAIIKSIEDGDEKAELVLNAMIYQVAKSIGAAAVALFGKIDAILLTGGIAHSEYVISRLKERVSFLAPVHVYPGEDELEALAVNVLGALRGELPIQVYK</sequence>
<dbReference type="KEGG" id="bcel:BcellWH2_03290"/>
<protein>
    <recommendedName>
        <fullName evidence="9">Probable butyrate kinase</fullName>
        <shortName evidence="9">BK</shortName>
        <ecNumber evidence="9">2.7.2.7</ecNumber>
    </recommendedName>
    <alternativeName>
        <fullName evidence="9">Branched-chain carboxylic acid kinase</fullName>
    </alternativeName>
</protein>
<dbReference type="RefSeq" id="WP_029426606.1">
    <property type="nucleotide sequence ID" value="NZ_CP012801.1"/>
</dbReference>
<evidence type="ECO:0000256" key="6">
    <source>
        <dbReference type="ARBA" id="ARBA00022777"/>
    </source>
</evidence>
<name>A0A0P0G904_9BACE</name>
<reference evidence="11 12" key="1">
    <citation type="journal article" date="2015" name="Science">
        <title>Genetic determinants of in vivo fitness and diet responsiveness in multiple human gut Bacteroides.</title>
        <authorList>
            <person name="Wu M."/>
            <person name="McNulty N.P."/>
            <person name="Rodionov D.A."/>
            <person name="Khoroshkin M.S."/>
            <person name="Griffin N.W."/>
            <person name="Cheng J."/>
            <person name="Latreille P."/>
            <person name="Kerstetter R.A."/>
            <person name="Terrapon N."/>
            <person name="Henrissat B."/>
            <person name="Osterman A.L."/>
            <person name="Gordon J.I."/>
        </authorList>
    </citation>
    <scope>NUCLEOTIDE SEQUENCE [LARGE SCALE GENOMIC DNA]</scope>
    <source>
        <strain evidence="11 12">WH2</strain>
    </source>
</reference>
<dbReference type="GO" id="GO:0005524">
    <property type="term" value="F:ATP binding"/>
    <property type="evidence" value="ECO:0007669"/>
    <property type="project" value="UniProtKB-KW"/>
</dbReference>
<dbReference type="GO" id="GO:0006083">
    <property type="term" value="P:acetate metabolic process"/>
    <property type="evidence" value="ECO:0007669"/>
    <property type="project" value="TreeGrafter"/>
</dbReference>
<dbReference type="InterPro" id="IPR011245">
    <property type="entry name" value="Butyrate_kin"/>
</dbReference>
<evidence type="ECO:0000313" key="12">
    <source>
        <dbReference type="Proteomes" id="UP000061809"/>
    </source>
</evidence>
<evidence type="ECO:0000256" key="3">
    <source>
        <dbReference type="ARBA" id="ARBA00022490"/>
    </source>
</evidence>
<dbReference type="AlphaFoldDB" id="A0A0P0G904"/>
<evidence type="ECO:0000256" key="4">
    <source>
        <dbReference type="ARBA" id="ARBA00022679"/>
    </source>
</evidence>
<keyword evidence="7 9" id="KW-0067">ATP-binding</keyword>
<dbReference type="EMBL" id="CP012801">
    <property type="protein sequence ID" value="ALJ60524.1"/>
    <property type="molecule type" value="Genomic_DNA"/>
</dbReference>
<dbReference type="InterPro" id="IPR023865">
    <property type="entry name" value="Aliphatic_acid_kinase_CS"/>
</dbReference>
<dbReference type="PROSITE" id="PS01075">
    <property type="entry name" value="ACETATE_KINASE_1"/>
    <property type="match status" value="1"/>
</dbReference>
<dbReference type="PATRIC" id="fig|246787.4.peg.3406"/>
<accession>A0A0P0G904</accession>
<comment type="catalytic activity">
    <reaction evidence="8 9">
        <text>butanoate + ATP = butanoyl phosphate + ADP</text>
        <dbReference type="Rhea" id="RHEA:13585"/>
        <dbReference type="ChEBI" id="CHEBI:17968"/>
        <dbReference type="ChEBI" id="CHEBI:30616"/>
        <dbReference type="ChEBI" id="CHEBI:58079"/>
        <dbReference type="ChEBI" id="CHEBI:456216"/>
        <dbReference type="EC" id="2.7.2.7"/>
    </reaction>
</comment>
<keyword evidence="6 9" id="KW-0418">Kinase</keyword>
<dbReference type="PANTHER" id="PTHR21060:SF3">
    <property type="entry name" value="BUTYRATE KINASE 2-RELATED"/>
    <property type="match status" value="1"/>
</dbReference>
<dbReference type="GO" id="GO:0008776">
    <property type="term" value="F:acetate kinase activity"/>
    <property type="evidence" value="ECO:0007669"/>
    <property type="project" value="TreeGrafter"/>
</dbReference>
<dbReference type="PIRSF" id="PIRSF036458">
    <property type="entry name" value="Butyrate_kin"/>
    <property type="match status" value="1"/>
</dbReference>
<dbReference type="GO" id="GO:0047761">
    <property type="term" value="F:butyrate kinase activity"/>
    <property type="evidence" value="ECO:0007669"/>
    <property type="project" value="UniProtKB-UniRule"/>
</dbReference>
<gene>
    <name evidence="11" type="primary">buk2</name>
    <name evidence="9" type="synonym">buk</name>
    <name evidence="11" type="ORF">BcellWH2_03290</name>
</gene>
<evidence type="ECO:0000256" key="5">
    <source>
        <dbReference type="ARBA" id="ARBA00022741"/>
    </source>
</evidence>
<dbReference type="PROSITE" id="PS01076">
    <property type="entry name" value="ACETATE_KINASE_2"/>
    <property type="match status" value="1"/>
</dbReference>
<evidence type="ECO:0000256" key="2">
    <source>
        <dbReference type="ARBA" id="ARBA00008748"/>
    </source>
</evidence>
<dbReference type="EC" id="2.7.2.7" evidence="9"/>
<evidence type="ECO:0000256" key="10">
    <source>
        <dbReference type="RuleBase" id="RU003835"/>
    </source>
</evidence>
<keyword evidence="4 9" id="KW-0808">Transferase</keyword>